<dbReference type="Proteomes" id="UP001596175">
    <property type="component" value="Unassembled WGS sequence"/>
</dbReference>
<proteinExistence type="predicted"/>
<keyword evidence="1" id="KW-0472">Membrane</keyword>
<evidence type="ECO:0000256" key="1">
    <source>
        <dbReference type="SAM" id="Phobius"/>
    </source>
</evidence>
<keyword evidence="3" id="KW-1185">Reference proteome</keyword>
<feature type="transmembrane region" description="Helical" evidence="1">
    <location>
        <begin position="184"/>
        <end position="202"/>
    </location>
</feature>
<sequence length="219" mass="23640">MRTVLEKYRRRWQLAKVRPGDGSPLPEYRPWQVLSRSLFLLELPDPDGGRHEFAVDVRHLRDSSSTKRPALLYRDGTQVAGANLPAAFPVPGGVVEVATSVYGLKRIHHVADDGTERVLRPHPRSGEGLRARFARRFPRTSTVVGAVSVVVLLVGLAVTLATVAEQVTRVPPVAAAIGTFTSPIPAGGWATVVAAVLGALAATERSLALRDHWLLRSGA</sequence>
<feature type="transmembrane region" description="Helical" evidence="1">
    <location>
        <begin position="142"/>
        <end position="164"/>
    </location>
</feature>
<keyword evidence="1" id="KW-1133">Transmembrane helix</keyword>
<evidence type="ECO:0000313" key="3">
    <source>
        <dbReference type="Proteomes" id="UP001596175"/>
    </source>
</evidence>
<dbReference type="EMBL" id="JBHSKG010000005">
    <property type="protein sequence ID" value="MFC5139002.1"/>
    <property type="molecule type" value="Genomic_DNA"/>
</dbReference>
<accession>A0ABV9ZDA1</accession>
<gene>
    <name evidence="2" type="ORF">ACFPK1_12225</name>
</gene>
<reference evidence="3" key="1">
    <citation type="journal article" date="2019" name="Int. J. Syst. Evol. Microbiol.">
        <title>The Global Catalogue of Microorganisms (GCM) 10K type strain sequencing project: providing services to taxonomists for standard genome sequencing and annotation.</title>
        <authorList>
            <consortium name="The Broad Institute Genomics Platform"/>
            <consortium name="The Broad Institute Genome Sequencing Center for Infectious Disease"/>
            <person name="Wu L."/>
            <person name="Ma J."/>
        </authorList>
    </citation>
    <scope>NUCLEOTIDE SEQUENCE [LARGE SCALE GENOMIC DNA]</scope>
    <source>
        <strain evidence="3">XZYJ18</strain>
    </source>
</reference>
<dbReference type="RefSeq" id="WP_378021195.1">
    <property type="nucleotide sequence ID" value="NZ_JBHSKG010000005.1"/>
</dbReference>
<comment type="caution">
    <text evidence="2">The sequence shown here is derived from an EMBL/GenBank/DDBJ whole genome shotgun (WGS) entry which is preliminary data.</text>
</comment>
<organism evidence="2 3">
    <name type="scientific">Actinomycetospora rhizophila</name>
    <dbReference type="NCBI Taxonomy" id="1416876"/>
    <lineage>
        <taxon>Bacteria</taxon>
        <taxon>Bacillati</taxon>
        <taxon>Actinomycetota</taxon>
        <taxon>Actinomycetes</taxon>
        <taxon>Pseudonocardiales</taxon>
        <taxon>Pseudonocardiaceae</taxon>
        <taxon>Actinomycetospora</taxon>
    </lineage>
</organism>
<name>A0ABV9ZDA1_9PSEU</name>
<evidence type="ECO:0000313" key="2">
    <source>
        <dbReference type="EMBL" id="MFC5139002.1"/>
    </source>
</evidence>
<keyword evidence="1" id="KW-0812">Transmembrane</keyword>
<protein>
    <submittedName>
        <fullName evidence="2">Uncharacterized protein</fullName>
    </submittedName>
</protein>